<organism evidence="4 5">
    <name type="scientific">Lentihominibacter hominis</name>
    <dbReference type="NCBI Taxonomy" id="2763645"/>
    <lineage>
        <taxon>Bacteria</taxon>
        <taxon>Bacillati</taxon>
        <taxon>Bacillota</taxon>
        <taxon>Clostridia</taxon>
        <taxon>Peptostreptococcales</taxon>
        <taxon>Anaerovoracaceae</taxon>
        <taxon>Lentihominibacter</taxon>
    </lineage>
</organism>
<sequence>MSEYNKLRESVGWRQIDRQRAEKGLDNSYYTIAAYDEERAVGFARVIGDGGYMYLIADVMVDPQYQGQGIGKAILGYINEWLDSLAQGDLFVMVNLMSTKGNEGFYEKSGFVRRPNDEMGAGMVRWINT</sequence>
<dbReference type="InterPro" id="IPR000182">
    <property type="entry name" value="GNAT_dom"/>
</dbReference>
<evidence type="ECO:0000313" key="5">
    <source>
        <dbReference type="Proteomes" id="UP000610862"/>
    </source>
</evidence>
<dbReference type="GO" id="GO:0008080">
    <property type="term" value="F:N-acetyltransferase activity"/>
    <property type="evidence" value="ECO:0007669"/>
    <property type="project" value="InterPro"/>
</dbReference>
<evidence type="ECO:0000313" key="4">
    <source>
        <dbReference type="EMBL" id="MBC8567686.1"/>
    </source>
</evidence>
<dbReference type="SUPFAM" id="SSF55729">
    <property type="entry name" value="Acyl-CoA N-acyltransferases (Nat)"/>
    <property type="match status" value="1"/>
</dbReference>
<gene>
    <name evidence="4" type="ORF">H8692_02770</name>
</gene>
<evidence type="ECO:0000256" key="1">
    <source>
        <dbReference type="ARBA" id="ARBA00022679"/>
    </source>
</evidence>
<dbReference type="PANTHER" id="PTHR43626">
    <property type="entry name" value="ACYL-COA N-ACYLTRANSFERASE"/>
    <property type="match status" value="1"/>
</dbReference>
<keyword evidence="2" id="KW-0012">Acyltransferase</keyword>
<proteinExistence type="predicted"/>
<protein>
    <submittedName>
        <fullName evidence="4">GNAT family N-acetyltransferase</fullName>
    </submittedName>
</protein>
<dbReference type="PANTHER" id="PTHR43626:SF4">
    <property type="entry name" value="GCN5-RELATED N-ACETYLTRANSFERASE 2, CHLOROPLASTIC"/>
    <property type="match status" value="1"/>
</dbReference>
<dbReference type="Gene3D" id="3.40.630.30">
    <property type="match status" value="1"/>
</dbReference>
<dbReference type="Proteomes" id="UP000610862">
    <property type="component" value="Unassembled WGS sequence"/>
</dbReference>
<evidence type="ECO:0000259" key="3">
    <source>
        <dbReference type="PROSITE" id="PS51186"/>
    </source>
</evidence>
<dbReference type="PROSITE" id="PS51186">
    <property type="entry name" value="GNAT"/>
    <property type="match status" value="1"/>
</dbReference>
<evidence type="ECO:0000256" key="2">
    <source>
        <dbReference type="ARBA" id="ARBA00023315"/>
    </source>
</evidence>
<dbReference type="AlphaFoldDB" id="A0A926E8X7"/>
<dbReference type="CDD" id="cd04301">
    <property type="entry name" value="NAT_SF"/>
    <property type="match status" value="1"/>
</dbReference>
<reference evidence="4" key="1">
    <citation type="submission" date="2020-08" db="EMBL/GenBank/DDBJ databases">
        <title>Genome public.</title>
        <authorList>
            <person name="Liu C."/>
            <person name="Sun Q."/>
        </authorList>
    </citation>
    <scope>NUCLEOTIDE SEQUENCE</scope>
    <source>
        <strain evidence="4">NSJ-24</strain>
    </source>
</reference>
<dbReference type="EMBL" id="JACRTA010000001">
    <property type="protein sequence ID" value="MBC8567686.1"/>
    <property type="molecule type" value="Genomic_DNA"/>
</dbReference>
<keyword evidence="1" id="KW-0808">Transferase</keyword>
<feature type="domain" description="N-acetyltransferase" evidence="3">
    <location>
        <begin position="1"/>
        <end position="129"/>
    </location>
</feature>
<dbReference type="GO" id="GO:0005737">
    <property type="term" value="C:cytoplasm"/>
    <property type="evidence" value="ECO:0007669"/>
    <property type="project" value="TreeGrafter"/>
</dbReference>
<comment type="caution">
    <text evidence="4">The sequence shown here is derived from an EMBL/GenBank/DDBJ whole genome shotgun (WGS) entry which is preliminary data.</text>
</comment>
<dbReference type="Pfam" id="PF13508">
    <property type="entry name" value="Acetyltransf_7"/>
    <property type="match status" value="1"/>
</dbReference>
<keyword evidence="5" id="KW-1185">Reference proteome</keyword>
<accession>A0A926E8X7</accession>
<dbReference type="InterPro" id="IPR045039">
    <property type="entry name" value="NSI-like"/>
</dbReference>
<dbReference type="InterPro" id="IPR016181">
    <property type="entry name" value="Acyl_CoA_acyltransferase"/>
</dbReference>
<name>A0A926E8X7_9FIRM</name>
<dbReference type="RefSeq" id="WP_187524942.1">
    <property type="nucleotide sequence ID" value="NZ_JACRTA010000001.1"/>
</dbReference>